<dbReference type="GO" id="GO:0004106">
    <property type="term" value="F:chorismate mutase activity"/>
    <property type="evidence" value="ECO:0007669"/>
    <property type="project" value="UniProtKB-EC"/>
</dbReference>
<proteinExistence type="predicted"/>
<dbReference type="SUPFAM" id="SSF48600">
    <property type="entry name" value="Chorismate mutase II"/>
    <property type="match status" value="1"/>
</dbReference>
<accession>A0ABU2ZER7</accession>
<dbReference type="PIRSF" id="PIRSF029775">
    <property type="entry name" value="Isochor_pyr_lyas"/>
    <property type="match status" value="1"/>
</dbReference>
<evidence type="ECO:0000313" key="5">
    <source>
        <dbReference type="Proteomes" id="UP001259803"/>
    </source>
</evidence>
<name>A0ABU2ZER7_9SPHN</name>
<dbReference type="PANTHER" id="PTHR38041">
    <property type="entry name" value="CHORISMATE MUTASE"/>
    <property type="match status" value="1"/>
</dbReference>
<dbReference type="Gene3D" id="1.20.59.10">
    <property type="entry name" value="Chorismate mutase"/>
    <property type="match status" value="1"/>
</dbReference>
<dbReference type="PROSITE" id="PS51168">
    <property type="entry name" value="CHORISMATE_MUT_2"/>
    <property type="match status" value="1"/>
</dbReference>
<keyword evidence="2 4" id="KW-0413">Isomerase</keyword>
<evidence type="ECO:0000256" key="2">
    <source>
        <dbReference type="ARBA" id="ARBA00023235"/>
    </source>
</evidence>
<evidence type="ECO:0000313" key="4">
    <source>
        <dbReference type="EMBL" id="MDT0575096.1"/>
    </source>
</evidence>
<gene>
    <name evidence="4" type="ORF">RM533_02720</name>
</gene>
<dbReference type="EC" id="5.4.99.5" evidence="1"/>
<dbReference type="Proteomes" id="UP001259803">
    <property type="component" value="Unassembled WGS sequence"/>
</dbReference>
<sequence length="104" mass="11698">MNDPIIAADDCTTMAEVRAGVDELDRQLVDLLARRFGYMRAAARIKPTRDSVRDEDRKQQVITAATMAAQRSDMPAGFVARIWDDVVETSIAYELDHWDALRSA</sequence>
<protein>
    <recommendedName>
        <fullName evidence="1">chorismate mutase</fullName>
        <ecNumber evidence="1">5.4.99.5</ecNumber>
    </recommendedName>
</protein>
<dbReference type="InterPro" id="IPR008241">
    <property type="entry name" value="Isochorismate_pyruvate-lyase"/>
</dbReference>
<dbReference type="PANTHER" id="PTHR38041:SF1">
    <property type="entry name" value="CHORISMATE MUTASE"/>
    <property type="match status" value="1"/>
</dbReference>
<keyword evidence="5" id="KW-1185">Reference proteome</keyword>
<reference evidence="4 5" key="1">
    <citation type="submission" date="2023-09" db="EMBL/GenBank/DDBJ databases">
        <authorList>
            <person name="Rey-Velasco X."/>
        </authorList>
    </citation>
    <scope>NUCLEOTIDE SEQUENCE [LARGE SCALE GENOMIC DNA]</scope>
    <source>
        <strain evidence="4 5">F390</strain>
    </source>
</reference>
<feature type="domain" description="Chorismate mutase" evidence="3">
    <location>
        <begin position="8"/>
        <end position="98"/>
    </location>
</feature>
<organism evidence="4 5">
    <name type="scientific">Croceicoccus esteveae</name>
    <dbReference type="NCBI Taxonomy" id="3075597"/>
    <lineage>
        <taxon>Bacteria</taxon>
        <taxon>Pseudomonadati</taxon>
        <taxon>Pseudomonadota</taxon>
        <taxon>Alphaproteobacteria</taxon>
        <taxon>Sphingomonadales</taxon>
        <taxon>Erythrobacteraceae</taxon>
        <taxon>Croceicoccus</taxon>
    </lineage>
</organism>
<comment type="caution">
    <text evidence="4">The sequence shown here is derived from an EMBL/GenBank/DDBJ whole genome shotgun (WGS) entry which is preliminary data.</text>
</comment>
<evidence type="ECO:0000259" key="3">
    <source>
        <dbReference type="PROSITE" id="PS51168"/>
    </source>
</evidence>
<dbReference type="RefSeq" id="WP_311339637.1">
    <property type="nucleotide sequence ID" value="NZ_JAVRHS010000001.1"/>
</dbReference>
<dbReference type="InterPro" id="IPR051331">
    <property type="entry name" value="Chorismate_mutase-related"/>
</dbReference>
<dbReference type="EMBL" id="JAVRHS010000001">
    <property type="protein sequence ID" value="MDT0575096.1"/>
    <property type="molecule type" value="Genomic_DNA"/>
</dbReference>
<dbReference type="SMART" id="SM00830">
    <property type="entry name" value="CM_2"/>
    <property type="match status" value="1"/>
</dbReference>
<dbReference type="InterPro" id="IPR036263">
    <property type="entry name" value="Chorismate_II_sf"/>
</dbReference>
<dbReference type="InterPro" id="IPR002701">
    <property type="entry name" value="CM_II_prokaryot"/>
</dbReference>
<dbReference type="Pfam" id="PF01817">
    <property type="entry name" value="CM_2"/>
    <property type="match status" value="1"/>
</dbReference>
<dbReference type="InterPro" id="IPR036979">
    <property type="entry name" value="CM_dom_sf"/>
</dbReference>
<evidence type="ECO:0000256" key="1">
    <source>
        <dbReference type="ARBA" id="ARBA00012404"/>
    </source>
</evidence>